<organism evidence="3 4">
    <name type="scientific">Actinomadura soli</name>
    <dbReference type="NCBI Taxonomy" id="2508997"/>
    <lineage>
        <taxon>Bacteria</taxon>
        <taxon>Bacillati</taxon>
        <taxon>Actinomycetota</taxon>
        <taxon>Actinomycetes</taxon>
        <taxon>Streptosporangiales</taxon>
        <taxon>Thermomonosporaceae</taxon>
        <taxon>Actinomadura</taxon>
    </lineage>
</organism>
<reference evidence="3 4" key="1">
    <citation type="submission" date="2019-05" db="EMBL/GenBank/DDBJ databases">
        <title>Draft genome sequence of Actinomadura sp. 14C53.</title>
        <authorList>
            <person name="Saricaoglu S."/>
            <person name="Isik K."/>
        </authorList>
    </citation>
    <scope>NUCLEOTIDE SEQUENCE [LARGE SCALE GENOMIC DNA]</scope>
    <source>
        <strain evidence="3 4">14C53</strain>
    </source>
</reference>
<dbReference type="InterPro" id="IPR046924">
    <property type="entry name" value="CATASP"/>
</dbReference>
<dbReference type="AlphaFoldDB" id="A0A5C4JK14"/>
<name>A0A5C4JK14_9ACTN</name>
<evidence type="ECO:0000259" key="2">
    <source>
        <dbReference type="Pfam" id="PF20271"/>
    </source>
</evidence>
<evidence type="ECO:0000256" key="1">
    <source>
        <dbReference type="SAM" id="MobiDB-lite"/>
    </source>
</evidence>
<gene>
    <name evidence="3" type="ORF">ETD83_02415</name>
</gene>
<dbReference type="RefSeq" id="WP_138643384.1">
    <property type="nucleotide sequence ID" value="NZ_VCKW01000006.1"/>
</dbReference>
<dbReference type="Proteomes" id="UP000309174">
    <property type="component" value="Unassembled WGS sequence"/>
</dbReference>
<feature type="region of interest" description="Disordered" evidence="1">
    <location>
        <begin position="49"/>
        <end position="82"/>
    </location>
</feature>
<dbReference type="Pfam" id="PF20271">
    <property type="entry name" value="CATASP"/>
    <property type="match status" value="1"/>
</dbReference>
<sequence>MSPTEAEEAAELLDILREMREWSMSGRRWREVEAALDIAIRALADGDVESLSESVKTVESADPTRMLPLGEEGDEGTMTEPVRERAEVLRDRISDMLAQPADDDDR</sequence>
<feature type="domain" description="CATRA-Associated Small Protein" evidence="2">
    <location>
        <begin position="11"/>
        <end position="94"/>
    </location>
</feature>
<proteinExistence type="predicted"/>
<evidence type="ECO:0000313" key="3">
    <source>
        <dbReference type="EMBL" id="TMR07013.1"/>
    </source>
</evidence>
<keyword evidence="4" id="KW-1185">Reference proteome</keyword>
<accession>A0A5C4JK14</accession>
<dbReference type="EMBL" id="VCKW01000006">
    <property type="protein sequence ID" value="TMR07013.1"/>
    <property type="molecule type" value="Genomic_DNA"/>
</dbReference>
<evidence type="ECO:0000313" key="4">
    <source>
        <dbReference type="Proteomes" id="UP000309174"/>
    </source>
</evidence>
<protein>
    <recommendedName>
        <fullName evidence="2">CATRA-Associated Small Protein domain-containing protein</fullName>
    </recommendedName>
</protein>
<comment type="caution">
    <text evidence="3">The sequence shown here is derived from an EMBL/GenBank/DDBJ whole genome shotgun (WGS) entry which is preliminary data.</text>
</comment>